<protein>
    <submittedName>
        <fullName evidence="3">Uncharacterized protein</fullName>
    </submittedName>
</protein>
<name>A0A9K3PH49_9STRA</name>
<sequence length="638" mass="69004">MSTPLNFKLQKSGGAYGTHSGGGSDSSASVHSDKQHSQTSSTSASTTTRRRANNPSEYGPFSSPHTSFDDPLSFPPYAELPFTALKRRKQLQSGNSFVKWAMRGVLLSPVVALVLWSIAVTVFIHPQRGVRSSTSATTNSRPQQTRRGVKRMLPNFMGGTASQQQQQQGVVYVQSGQQLIQDENGMMMVVTPQRQQLSQTQETNGMMMVVTPQRQQAQLQDGNGMGMVVTPQRQQAQLQDGSGMGMVVTPQRQQAQLQDGSGMTMAVTPQRQKAEPQNGSGMTMVVTPQRQQAQSQNGSGMRMVVTPQRQQAQPHNDSGMRMVVTPQRQQAQATSMVSDQHYVVAVQQPQHQGKRIPVVGPLGSSLDQGIAQSVTNDQSYMVVPQEDAAFQATMTDSDMAQTDTEGQPLMTSVGDIQQQEALDLDTTSGNVIQATAMQEPQQQQLTDSDSSLSQLEMSPVKQAIYYYDPNDTTLSQNGDILQLPKVVYDANGKAIPLSELKQAPIYVQPPVMGSTASNDLESINSAVDGTFSFESSNTLDIQAAPAREAIKLTKWGASTSQDQTVIVATVAVMALLVGALSARRLRSKSFLASCIENETLEDDMAYDSAYTTTAGMGGADSSYNTFGGWKGDLEKFDV</sequence>
<dbReference type="EMBL" id="JAGRRH010000020">
    <property type="protein sequence ID" value="KAG7347487.1"/>
    <property type="molecule type" value="Genomic_DNA"/>
</dbReference>
<evidence type="ECO:0000256" key="1">
    <source>
        <dbReference type="SAM" id="MobiDB-lite"/>
    </source>
</evidence>
<keyword evidence="4" id="KW-1185">Reference proteome</keyword>
<feature type="region of interest" description="Disordered" evidence="1">
    <location>
        <begin position="1"/>
        <end position="67"/>
    </location>
</feature>
<gene>
    <name evidence="3" type="ORF">IV203_016192</name>
</gene>
<comment type="caution">
    <text evidence="3">The sequence shown here is derived from an EMBL/GenBank/DDBJ whole genome shotgun (WGS) entry which is preliminary data.</text>
</comment>
<organism evidence="3 4">
    <name type="scientific">Nitzschia inconspicua</name>
    <dbReference type="NCBI Taxonomy" id="303405"/>
    <lineage>
        <taxon>Eukaryota</taxon>
        <taxon>Sar</taxon>
        <taxon>Stramenopiles</taxon>
        <taxon>Ochrophyta</taxon>
        <taxon>Bacillariophyta</taxon>
        <taxon>Bacillariophyceae</taxon>
        <taxon>Bacillariophycidae</taxon>
        <taxon>Bacillariales</taxon>
        <taxon>Bacillariaceae</taxon>
        <taxon>Nitzschia</taxon>
    </lineage>
</organism>
<feature type="transmembrane region" description="Helical" evidence="2">
    <location>
        <begin position="105"/>
        <end position="124"/>
    </location>
</feature>
<evidence type="ECO:0000256" key="2">
    <source>
        <dbReference type="SAM" id="Phobius"/>
    </source>
</evidence>
<feature type="compositionally biased region" description="Gly residues" evidence="1">
    <location>
        <begin position="14"/>
        <end position="24"/>
    </location>
</feature>
<evidence type="ECO:0000313" key="4">
    <source>
        <dbReference type="Proteomes" id="UP000693970"/>
    </source>
</evidence>
<feature type="compositionally biased region" description="Low complexity" evidence="1">
    <location>
        <begin position="37"/>
        <end position="47"/>
    </location>
</feature>
<proteinExistence type="predicted"/>
<keyword evidence="2" id="KW-0472">Membrane</keyword>
<keyword evidence="2" id="KW-0812">Transmembrane</keyword>
<evidence type="ECO:0000313" key="3">
    <source>
        <dbReference type="EMBL" id="KAG7347487.1"/>
    </source>
</evidence>
<dbReference type="AlphaFoldDB" id="A0A9K3PH49"/>
<accession>A0A9K3PH49</accession>
<reference evidence="3" key="1">
    <citation type="journal article" date="2021" name="Sci. Rep.">
        <title>Diploid genomic architecture of Nitzschia inconspicua, an elite biomass production diatom.</title>
        <authorList>
            <person name="Oliver A."/>
            <person name="Podell S."/>
            <person name="Pinowska A."/>
            <person name="Traller J.C."/>
            <person name="Smith S.R."/>
            <person name="McClure R."/>
            <person name="Beliaev A."/>
            <person name="Bohutskyi P."/>
            <person name="Hill E.A."/>
            <person name="Rabines A."/>
            <person name="Zheng H."/>
            <person name="Allen L.Z."/>
            <person name="Kuo A."/>
            <person name="Grigoriev I.V."/>
            <person name="Allen A.E."/>
            <person name="Hazlebeck D."/>
            <person name="Allen E.E."/>
        </authorList>
    </citation>
    <scope>NUCLEOTIDE SEQUENCE</scope>
    <source>
        <strain evidence="3">Hildebrandi</strain>
    </source>
</reference>
<keyword evidence="2" id="KW-1133">Transmembrane helix</keyword>
<dbReference type="OrthoDB" id="49431at2759"/>
<reference evidence="3" key="2">
    <citation type="submission" date="2021-04" db="EMBL/GenBank/DDBJ databases">
        <authorList>
            <person name="Podell S."/>
        </authorList>
    </citation>
    <scope>NUCLEOTIDE SEQUENCE</scope>
    <source>
        <strain evidence="3">Hildebrandi</strain>
    </source>
</reference>
<dbReference type="Proteomes" id="UP000693970">
    <property type="component" value="Unassembled WGS sequence"/>
</dbReference>